<comment type="caution">
    <text evidence="3">The sequence shown here is derived from an EMBL/GenBank/DDBJ whole genome shotgun (WGS) entry which is preliminary data.</text>
</comment>
<dbReference type="PANTHER" id="PTHR34502">
    <property type="entry name" value="DUF6594 DOMAIN-CONTAINING PROTEIN-RELATED"/>
    <property type="match status" value="1"/>
</dbReference>
<evidence type="ECO:0000256" key="1">
    <source>
        <dbReference type="SAM" id="MobiDB-lite"/>
    </source>
</evidence>
<dbReference type="EMBL" id="QGMK01000710">
    <property type="protein sequence ID" value="TVY80313.1"/>
    <property type="molecule type" value="Genomic_DNA"/>
</dbReference>
<protein>
    <recommendedName>
        <fullName evidence="2">DUF6594 domain-containing protein</fullName>
    </recommendedName>
</protein>
<dbReference type="Proteomes" id="UP000469558">
    <property type="component" value="Unassembled WGS sequence"/>
</dbReference>
<proteinExistence type="predicted"/>
<keyword evidence="4" id="KW-1185">Reference proteome</keyword>
<evidence type="ECO:0000313" key="3">
    <source>
        <dbReference type="EMBL" id="TVY80313.1"/>
    </source>
</evidence>
<evidence type="ECO:0000259" key="2">
    <source>
        <dbReference type="Pfam" id="PF20237"/>
    </source>
</evidence>
<accession>A0A8T9CBK3</accession>
<dbReference type="InterPro" id="IPR046529">
    <property type="entry name" value="DUF6594"/>
</dbReference>
<dbReference type="AlphaFoldDB" id="A0A8T9CBK3"/>
<dbReference type="Pfam" id="PF20237">
    <property type="entry name" value="DUF6594"/>
    <property type="match status" value="1"/>
</dbReference>
<sequence length="244" mass="27769">MSSLTDDNASTHSSPAQTKTIDGYPRLAEHMGGAPEISIFRRFGALNRQNLLYLQAELTVLERELQKLEAESTTCAPGEPRSQYSRDWEWLNMPDEKACLNPQWQLCLRIRTVLREYNETLLQQAAVAALPKAESYNLRYLQSWLSHPACGNFPLIGRDHNIWTETPPRDLLALRHSPSDPFSRWAINSFVPCYHRLFGHHFNHSEVVEYDSQKITRAAAFILTILAAAGLLTEGDSRLCKLFS</sequence>
<feature type="domain" description="DUF6594" evidence="2">
    <location>
        <begin position="24"/>
        <end position="232"/>
    </location>
</feature>
<name>A0A8T9CBK3_9HELO</name>
<reference evidence="3 4" key="1">
    <citation type="submission" date="2018-05" db="EMBL/GenBank/DDBJ databases">
        <title>Genome sequencing and assembly of the regulated plant pathogen Lachnellula willkommii and related sister species for the development of diagnostic species identification markers.</title>
        <authorList>
            <person name="Giroux E."/>
            <person name="Bilodeau G."/>
        </authorList>
    </citation>
    <scope>NUCLEOTIDE SEQUENCE [LARGE SCALE GENOMIC DNA]</scope>
    <source>
        <strain evidence="3 4">CBS 268.59</strain>
    </source>
</reference>
<feature type="compositionally biased region" description="Polar residues" evidence="1">
    <location>
        <begin position="1"/>
        <end position="20"/>
    </location>
</feature>
<feature type="region of interest" description="Disordered" evidence="1">
    <location>
        <begin position="1"/>
        <end position="22"/>
    </location>
</feature>
<dbReference type="OrthoDB" id="5342093at2759"/>
<organism evidence="3 4">
    <name type="scientific">Lachnellula suecica</name>
    <dbReference type="NCBI Taxonomy" id="602035"/>
    <lineage>
        <taxon>Eukaryota</taxon>
        <taxon>Fungi</taxon>
        <taxon>Dikarya</taxon>
        <taxon>Ascomycota</taxon>
        <taxon>Pezizomycotina</taxon>
        <taxon>Leotiomycetes</taxon>
        <taxon>Helotiales</taxon>
        <taxon>Lachnaceae</taxon>
        <taxon>Lachnellula</taxon>
    </lineage>
</organism>
<evidence type="ECO:0000313" key="4">
    <source>
        <dbReference type="Proteomes" id="UP000469558"/>
    </source>
</evidence>
<gene>
    <name evidence="3" type="ORF">LSUE1_G006859</name>
</gene>
<dbReference type="PANTHER" id="PTHR34502:SF5">
    <property type="entry name" value="DUF6594 DOMAIN-CONTAINING PROTEIN"/>
    <property type="match status" value="1"/>
</dbReference>